<keyword evidence="2" id="KW-0378">Hydrolase</keyword>
<evidence type="ECO:0000259" key="1">
    <source>
        <dbReference type="Pfam" id="PF13472"/>
    </source>
</evidence>
<keyword evidence="3" id="KW-1185">Reference proteome</keyword>
<evidence type="ECO:0000313" key="2">
    <source>
        <dbReference type="EMBL" id="MDN4159954.1"/>
    </source>
</evidence>
<name>A0ABT8EP99_9ACTN</name>
<protein>
    <submittedName>
        <fullName evidence="2">SGNH/GDSL hydrolase family protein</fullName>
        <ecNumber evidence="2">3.1.-.-</ecNumber>
    </submittedName>
</protein>
<dbReference type="Gene3D" id="3.40.50.1110">
    <property type="entry name" value="SGNH hydrolase"/>
    <property type="match status" value="1"/>
</dbReference>
<reference evidence="2" key="1">
    <citation type="submission" date="2023-06" db="EMBL/GenBank/DDBJ databases">
        <title>Draft genome sequence of Nocardioides sp. SOB72.</title>
        <authorList>
            <person name="Zhang G."/>
        </authorList>
    </citation>
    <scope>NUCLEOTIDE SEQUENCE</scope>
    <source>
        <strain evidence="2">SOB72</strain>
    </source>
</reference>
<comment type="caution">
    <text evidence="2">The sequence shown here is derived from an EMBL/GenBank/DDBJ whole genome shotgun (WGS) entry which is preliminary data.</text>
</comment>
<dbReference type="CDD" id="cd00229">
    <property type="entry name" value="SGNH_hydrolase"/>
    <property type="match status" value="1"/>
</dbReference>
<dbReference type="InterPro" id="IPR036514">
    <property type="entry name" value="SGNH_hydro_sf"/>
</dbReference>
<dbReference type="EC" id="3.1.-.-" evidence="2"/>
<sequence length="234" mass="23520">MHLARPSTRTLVLAVCLLLLATALVLQLADRARGTGATRCERFAAGSAERAAVVTGEGRDVVVIGDSWSAGLGLDEVAASWPSRLEGRVRVAGFSGSGFSAGASGCGPEVSFADRAAGALRGGADLVVIEGGLNDVDQGDAAIRAGFERLLAALPTGPDAPPVVVVGPASAPARADGVARVDALLARLAERHAAAYVPTSGLDLPYLDDRLHLTPEGHGLFGDAVADAIAAAGV</sequence>
<dbReference type="RefSeq" id="WP_300958826.1">
    <property type="nucleotide sequence ID" value="NZ_JAUHJR010000001.1"/>
</dbReference>
<proteinExistence type="predicted"/>
<dbReference type="SUPFAM" id="SSF52266">
    <property type="entry name" value="SGNH hydrolase"/>
    <property type="match status" value="1"/>
</dbReference>
<accession>A0ABT8EP99</accession>
<dbReference type="Pfam" id="PF13472">
    <property type="entry name" value="Lipase_GDSL_2"/>
    <property type="match status" value="1"/>
</dbReference>
<dbReference type="Proteomes" id="UP001168537">
    <property type="component" value="Unassembled WGS sequence"/>
</dbReference>
<gene>
    <name evidence="2" type="ORF">QWY29_01200</name>
</gene>
<feature type="domain" description="SGNH hydrolase-type esterase" evidence="1">
    <location>
        <begin position="63"/>
        <end position="219"/>
    </location>
</feature>
<evidence type="ECO:0000313" key="3">
    <source>
        <dbReference type="Proteomes" id="UP001168537"/>
    </source>
</evidence>
<organism evidence="2 3">
    <name type="scientific">Nocardioides abyssi</name>
    <dbReference type="NCBI Taxonomy" id="3058370"/>
    <lineage>
        <taxon>Bacteria</taxon>
        <taxon>Bacillati</taxon>
        <taxon>Actinomycetota</taxon>
        <taxon>Actinomycetes</taxon>
        <taxon>Propionibacteriales</taxon>
        <taxon>Nocardioidaceae</taxon>
        <taxon>Nocardioides</taxon>
    </lineage>
</organism>
<dbReference type="EMBL" id="JAUHJR010000001">
    <property type="protein sequence ID" value="MDN4159954.1"/>
    <property type="molecule type" value="Genomic_DNA"/>
</dbReference>
<dbReference type="GO" id="GO:0016787">
    <property type="term" value="F:hydrolase activity"/>
    <property type="evidence" value="ECO:0007669"/>
    <property type="project" value="UniProtKB-KW"/>
</dbReference>
<dbReference type="InterPro" id="IPR013830">
    <property type="entry name" value="SGNH_hydro"/>
</dbReference>